<evidence type="ECO:0000313" key="2">
    <source>
        <dbReference type="EMBL" id="MFD0847274.1"/>
    </source>
</evidence>
<keyword evidence="2" id="KW-0223">Dioxygenase</keyword>
<reference evidence="3" key="1">
    <citation type="journal article" date="2019" name="Int. J. Syst. Evol. Microbiol.">
        <title>The Global Catalogue of Microorganisms (GCM) 10K type strain sequencing project: providing services to taxonomists for standard genome sequencing and annotation.</title>
        <authorList>
            <consortium name="The Broad Institute Genomics Platform"/>
            <consortium name="The Broad Institute Genome Sequencing Center for Infectious Disease"/>
            <person name="Wu L."/>
            <person name="Ma J."/>
        </authorList>
    </citation>
    <scope>NUCLEOTIDE SEQUENCE [LARGE SCALE GENOMIC DNA]</scope>
    <source>
        <strain evidence="3">CCUG 52537</strain>
    </source>
</reference>
<keyword evidence="3" id="KW-1185">Reference proteome</keyword>
<dbReference type="InterPro" id="IPR008775">
    <property type="entry name" value="Phytyl_CoA_dOase-like"/>
</dbReference>
<dbReference type="Gene3D" id="2.60.120.620">
    <property type="entry name" value="q2cbj1_9rhob like domain"/>
    <property type="match status" value="1"/>
</dbReference>
<comment type="cofactor">
    <cofactor evidence="1">
        <name>Fe(2+)</name>
        <dbReference type="ChEBI" id="CHEBI:29033"/>
    </cofactor>
</comment>
<dbReference type="RefSeq" id="WP_381485996.1">
    <property type="nucleotide sequence ID" value="NZ_JBHTIK010000002.1"/>
</dbReference>
<dbReference type="Pfam" id="PF05721">
    <property type="entry name" value="PhyH"/>
    <property type="match status" value="1"/>
</dbReference>
<dbReference type="PANTHER" id="PTHR20883">
    <property type="entry name" value="PHYTANOYL-COA DIOXYGENASE DOMAIN CONTAINING 1"/>
    <property type="match status" value="1"/>
</dbReference>
<dbReference type="EMBL" id="JBHTIK010000002">
    <property type="protein sequence ID" value="MFD0847274.1"/>
    <property type="molecule type" value="Genomic_DNA"/>
</dbReference>
<organism evidence="2 3">
    <name type="scientific">Sphingosinicella xenopeptidilytica</name>
    <dbReference type="NCBI Taxonomy" id="364098"/>
    <lineage>
        <taxon>Bacteria</taxon>
        <taxon>Pseudomonadati</taxon>
        <taxon>Pseudomonadota</taxon>
        <taxon>Alphaproteobacteria</taxon>
        <taxon>Sphingomonadales</taxon>
        <taxon>Sphingosinicellaceae</taxon>
        <taxon>Sphingosinicella</taxon>
    </lineage>
</organism>
<gene>
    <name evidence="2" type="ORF">ACFQ00_02980</name>
</gene>
<dbReference type="SUPFAM" id="SSF51197">
    <property type="entry name" value="Clavaminate synthase-like"/>
    <property type="match status" value="1"/>
</dbReference>
<protein>
    <submittedName>
        <fullName evidence="2">Phytanoyl-CoA dioxygenase family protein</fullName>
    </submittedName>
</protein>
<dbReference type="GO" id="GO:0051213">
    <property type="term" value="F:dioxygenase activity"/>
    <property type="evidence" value="ECO:0007669"/>
    <property type="project" value="UniProtKB-KW"/>
</dbReference>
<proteinExistence type="predicted"/>
<evidence type="ECO:0000313" key="3">
    <source>
        <dbReference type="Proteomes" id="UP001597124"/>
    </source>
</evidence>
<dbReference type="Proteomes" id="UP001597124">
    <property type="component" value="Unassembled WGS sequence"/>
</dbReference>
<comment type="caution">
    <text evidence="2">The sequence shown here is derived from an EMBL/GenBank/DDBJ whole genome shotgun (WGS) entry which is preliminary data.</text>
</comment>
<sequence>MRPKPSAATANAVPSLEPVAAGQEYHKNLGYDIREDVNYIYDELVRLGLSQYALELDVKGLTVVPPEKIAGAAFTRQVRDAVLRTYERRHGETLDFENAETLEAATVTPFGKHMAYMLLEDPIFSDLMMNETLLALVGYRLGRNFSISNCQALIKAKGGKALKLHTDELLVPPPYSANGGGANATYTLTDYTVDDGALLYVPGSHKYRRLPVGDEGADSVVPVEAPAGSLILWDGATWHGAMARQNRGLRLNVILYFIRPHLRPMEVFFDRVDQETLDKYPPRYRALIGESLKWWWREEGPRFDSPDWSMIGTTAYR</sequence>
<evidence type="ECO:0000256" key="1">
    <source>
        <dbReference type="ARBA" id="ARBA00001954"/>
    </source>
</evidence>
<name>A0ABW3BYV3_SPHXN</name>
<dbReference type="PANTHER" id="PTHR20883:SF48">
    <property type="entry name" value="ECTOINE DIOXYGENASE"/>
    <property type="match status" value="1"/>
</dbReference>
<keyword evidence="2" id="KW-0560">Oxidoreductase</keyword>
<accession>A0ABW3BYV3</accession>